<keyword evidence="12" id="KW-1185">Reference proteome</keyword>
<evidence type="ECO:0000256" key="7">
    <source>
        <dbReference type="ARBA" id="ARBA00040167"/>
    </source>
</evidence>
<dbReference type="AlphaFoldDB" id="A0A845UZG5"/>
<evidence type="ECO:0000256" key="1">
    <source>
        <dbReference type="ARBA" id="ARBA00004772"/>
    </source>
</evidence>
<name>A0A845UZG5_9GAMM</name>
<evidence type="ECO:0000256" key="6">
    <source>
        <dbReference type="ARBA" id="ARBA00037589"/>
    </source>
</evidence>
<evidence type="ECO:0000256" key="3">
    <source>
        <dbReference type="ARBA" id="ARBA00013109"/>
    </source>
</evidence>
<dbReference type="InterPro" id="IPR039793">
    <property type="entry name" value="UROS/Hem4"/>
</dbReference>
<gene>
    <name evidence="11" type="ORF">G3I74_01760</name>
</gene>
<evidence type="ECO:0000259" key="10">
    <source>
        <dbReference type="Pfam" id="PF02602"/>
    </source>
</evidence>
<dbReference type="Pfam" id="PF02602">
    <property type="entry name" value="HEM4"/>
    <property type="match status" value="1"/>
</dbReference>
<evidence type="ECO:0000256" key="9">
    <source>
        <dbReference type="RuleBase" id="RU366031"/>
    </source>
</evidence>
<dbReference type="RefSeq" id="WP_164209642.1">
    <property type="nucleotide sequence ID" value="NZ_JAAGSC010000031.1"/>
</dbReference>
<dbReference type="InterPro" id="IPR003754">
    <property type="entry name" value="4pyrrol_synth_uPrphyn_synth"/>
</dbReference>
<dbReference type="CDD" id="cd06578">
    <property type="entry name" value="HemD"/>
    <property type="match status" value="1"/>
</dbReference>
<proteinExistence type="inferred from homology"/>
<dbReference type="PANTHER" id="PTHR38042">
    <property type="entry name" value="UROPORPHYRINOGEN-III SYNTHASE, CHLOROPLASTIC"/>
    <property type="match status" value="1"/>
</dbReference>
<dbReference type="EC" id="4.2.1.75" evidence="3 9"/>
<organism evidence="11 12">
    <name type="scientific">Wenzhouxiangella limi</name>
    <dbReference type="NCBI Taxonomy" id="2707351"/>
    <lineage>
        <taxon>Bacteria</taxon>
        <taxon>Pseudomonadati</taxon>
        <taxon>Pseudomonadota</taxon>
        <taxon>Gammaproteobacteria</taxon>
        <taxon>Chromatiales</taxon>
        <taxon>Wenzhouxiangellaceae</taxon>
        <taxon>Wenzhouxiangella</taxon>
    </lineage>
</organism>
<evidence type="ECO:0000256" key="5">
    <source>
        <dbReference type="ARBA" id="ARBA00023244"/>
    </source>
</evidence>
<evidence type="ECO:0000313" key="12">
    <source>
        <dbReference type="Proteomes" id="UP000484885"/>
    </source>
</evidence>
<comment type="similarity">
    <text evidence="2 9">Belongs to the uroporphyrinogen-III synthase family.</text>
</comment>
<evidence type="ECO:0000256" key="2">
    <source>
        <dbReference type="ARBA" id="ARBA00008133"/>
    </source>
</evidence>
<comment type="caution">
    <text evidence="11">The sequence shown here is derived from an EMBL/GenBank/DDBJ whole genome shotgun (WGS) entry which is preliminary data.</text>
</comment>
<dbReference type="EMBL" id="JAAGSC010000031">
    <property type="protein sequence ID" value="NDY94456.1"/>
    <property type="molecule type" value="Genomic_DNA"/>
</dbReference>
<dbReference type="Gene3D" id="3.40.50.10090">
    <property type="match status" value="2"/>
</dbReference>
<reference evidence="11 12" key="1">
    <citation type="submission" date="2020-02" db="EMBL/GenBank/DDBJ databases">
        <authorList>
            <person name="Zhang X.-Y."/>
        </authorList>
    </citation>
    <scope>NUCLEOTIDE SEQUENCE [LARGE SCALE GENOMIC DNA]</scope>
    <source>
        <strain evidence="11 12">C33</strain>
    </source>
</reference>
<evidence type="ECO:0000256" key="4">
    <source>
        <dbReference type="ARBA" id="ARBA00023239"/>
    </source>
</evidence>
<comment type="pathway">
    <text evidence="1 9">Porphyrin-containing compound metabolism; protoporphyrin-IX biosynthesis; coproporphyrinogen-III from 5-aminolevulinate: step 3/4.</text>
</comment>
<sequence>MKRDALILVTRSGDDGARLCRALQAHDFRARHFAPVRLDGPEDPERCRRELLSALPCDRLIVPSAEALRQAAALVGVEPLAGIALIVPGAGTARIARALGFTNVSHPASGGTSEQILRLPCLREADGLRVLVLAAAGGREALGRELDRRGATVQRLHVYRRLRQPIPSKLQAELLGCPEVITLLASGGALAALEAALGPAAWTHLASGLMIAPSPRVATLARAAGGDQVELADGADDASMLRALARARSDLQVCVTLES</sequence>
<keyword evidence="4 9" id="KW-0456">Lyase</keyword>
<dbReference type="GO" id="GO:0006780">
    <property type="term" value="P:uroporphyrinogen III biosynthetic process"/>
    <property type="evidence" value="ECO:0007669"/>
    <property type="project" value="UniProtKB-UniRule"/>
</dbReference>
<evidence type="ECO:0000256" key="8">
    <source>
        <dbReference type="ARBA" id="ARBA00048617"/>
    </source>
</evidence>
<dbReference type="InterPro" id="IPR036108">
    <property type="entry name" value="4pyrrol_syn_uPrphyn_synt_sf"/>
</dbReference>
<dbReference type="PANTHER" id="PTHR38042:SF1">
    <property type="entry name" value="UROPORPHYRINOGEN-III SYNTHASE, CHLOROPLASTIC"/>
    <property type="match status" value="1"/>
</dbReference>
<dbReference type="GO" id="GO:0004852">
    <property type="term" value="F:uroporphyrinogen-III synthase activity"/>
    <property type="evidence" value="ECO:0007669"/>
    <property type="project" value="UniProtKB-UniRule"/>
</dbReference>
<dbReference type="GO" id="GO:0006782">
    <property type="term" value="P:protoporphyrinogen IX biosynthetic process"/>
    <property type="evidence" value="ECO:0007669"/>
    <property type="project" value="UniProtKB-UniRule"/>
</dbReference>
<dbReference type="Proteomes" id="UP000484885">
    <property type="component" value="Unassembled WGS sequence"/>
</dbReference>
<accession>A0A845UZG5</accession>
<comment type="function">
    <text evidence="6 9">Catalyzes cyclization of the linear tetrapyrrole, hydroxymethylbilane, to the macrocyclic uroporphyrinogen III.</text>
</comment>
<comment type="catalytic activity">
    <reaction evidence="8 9">
        <text>hydroxymethylbilane = uroporphyrinogen III + H2O</text>
        <dbReference type="Rhea" id="RHEA:18965"/>
        <dbReference type="ChEBI" id="CHEBI:15377"/>
        <dbReference type="ChEBI" id="CHEBI:57308"/>
        <dbReference type="ChEBI" id="CHEBI:57845"/>
        <dbReference type="EC" id="4.2.1.75"/>
    </reaction>
</comment>
<dbReference type="SUPFAM" id="SSF69618">
    <property type="entry name" value="HemD-like"/>
    <property type="match status" value="1"/>
</dbReference>
<feature type="domain" description="Tetrapyrrole biosynthesis uroporphyrinogen III synthase" evidence="10">
    <location>
        <begin position="21"/>
        <end position="241"/>
    </location>
</feature>
<protein>
    <recommendedName>
        <fullName evidence="7 9">Uroporphyrinogen-III synthase</fullName>
        <ecNumber evidence="3 9">4.2.1.75</ecNumber>
    </recommendedName>
</protein>
<evidence type="ECO:0000313" key="11">
    <source>
        <dbReference type="EMBL" id="NDY94456.1"/>
    </source>
</evidence>
<keyword evidence="5 9" id="KW-0627">Porphyrin biosynthesis</keyword>